<dbReference type="AlphaFoldDB" id="A0A2X0MIR0"/>
<dbReference type="Proteomes" id="UP000249723">
    <property type="component" value="Unassembled WGS sequence"/>
</dbReference>
<keyword evidence="2" id="KW-1185">Reference proteome</keyword>
<organism evidence="1 2">
    <name type="scientific">Microbotryum saponariae</name>
    <dbReference type="NCBI Taxonomy" id="289078"/>
    <lineage>
        <taxon>Eukaryota</taxon>
        <taxon>Fungi</taxon>
        <taxon>Dikarya</taxon>
        <taxon>Basidiomycota</taxon>
        <taxon>Pucciniomycotina</taxon>
        <taxon>Microbotryomycetes</taxon>
        <taxon>Microbotryales</taxon>
        <taxon>Microbotryaceae</taxon>
        <taxon>Microbotryum</taxon>
    </lineage>
</organism>
<dbReference type="STRING" id="289078.A0A2X0MIR0"/>
<dbReference type="InterPro" id="IPR043502">
    <property type="entry name" value="DNA/RNA_pol_sf"/>
</dbReference>
<dbReference type="Gene3D" id="3.30.70.270">
    <property type="match status" value="1"/>
</dbReference>
<dbReference type="EMBL" id="FMWP01000012">
    <property type="protein sequence ID" value="SCZ88708.1"/>
    <property type="molecule type" value="Genomic_DNA"/>
</dbReference>
<dbReference type="InterPro" id="IPR053134">
    <property type="entry name" value="RNA-dir_DNA_polymerase"/>
</dbReference>
<evidence type="ECO:0000313" key="2">
    <source>
        <dbReference type="Proteomes" id="UP000249723"/>
    </source>
</evidence>
<protein>
    <submittedName>
        <fullName evidence="1">BZ3500_MvSof-1268-A1-R1_Chr2-1g04585 protein</fullName>
    </submittedName>
</protein>
<name>A0A2X0MIR0_9BASI</name>
<dbReference type="OrthoDB" id="3250101at2759"/>
<proteinExistence type="predicted"/>
<dbReference type="SUPFAM" id="SSF56672">
    <property type="entry name" value="DNA/RNA polymerases"/>
    <property type="match status" value="1"/>
</dbReference>
<dbReference type="PANTHER" id="PTHR24559:SF440">
    <property type="entry name" value="RIBONUCLEASE H"/>
    <property type="match status" value="1"/>
</dbReference>
<dbReference type="PANTHER" id="PTHR24559">
    <property type="entry name" value="TRANSPOSON TY3-I GAG-POL POLYPROTEIN"/>
    <property type="match status" value="1"/>
</dbReference>
<gene>
    <name evidence="1" type="ORF">BZ3500_MVSOF-1268-A1-R1_CHR2-1G04585</name>
</gene>
<evidence type="ECO:0000313" key="1">
    <source>
        <dbReference type="EMBL" id="SCZ88708.1"/>
    </source>
</evidence>
<reference evidence="2" key="1">
    <citation type="submission" date="2016-10" db="EMBL/GenBank/DDBJ databases">
        <authorList>
            <person name="Jeantristanb JTB J.-T."/>
            <person name="Ricardo R."/>
        </authorList>
    </citation>
    <scope>NUCLEOTIDE SEQUENCE [LARGE SCALE GENOMIC DNA]</scope>
</reference>
<accession>A0A2X0MIR0</accession>
<sequence>MIDELTYAMIESDFQANLISPDYVSSLRLRTIRKSLPQELEGFDGHIASPITHETVPTDIFIGDHRALNNATIENKYPLPLTGESLDRLSGAKILSKLDLRGAYN</sequence>
<dbReference type="Gene3D" id="3.10.10.10">
    <property type="entry name" value="HIV Type 1 Reverse Transcriptase, subunit A, domain 1"/>
    <property type="match status" value="1"/>
</dbReference>
<dbReference type="InterPro" id="IPR043128">
    <property type="entry name" value="Rev_trsase/Diguanyl_cyclase"/>
</dbReference>